<evidence type="ECO:0000256" key="1">
    <source>
        <dbReference type="ARBA" id="ARBA00008754"/>
    </source>
</evidence>
<dbReference type="GO" id="GO:0004751">
    <property type="term" value="F:ribose-5-phosphate isomerase activity"/>
    <property type="evidence" value="ECO:0007669"/>
    <property type="project" value="TreeGrafter"/>
</dbReference>
<proteinExistence type="inferred from homology"/>
<feature type="binding site" evidence="4">
    <location>
        <position position="107"/>
    </location>
    <ligand>
        <name>D-ribulose 5-phosphate</name>
        <dbReference type="ChEBI" id="CHEBI:58121"/>
    </ligand>
</feature>
<reference evidence="6" key="1">
    <citation type="submission" date="2016-02" db="EMBL/GenBank/DDBJ databases">
        <authorList>
            <person name="Holder M.E."/>
            <person name="Ajami N.J."/>
            <person name="Petrosino J.F."/>
        </authorList>
    </citation>
    <scope>NUCLEOTIDE SEQUENCE [LARGE SCALE GENOMIC DNA]</scope>
    <source>
        <strain evidence="6">DSM 12838</strain>
    </source>
</reference>
<dbReference type="GO" id="GO:0009052">
    <property type="term" value="P:pentose-phosphate shunt, non-oxidative branch"/>
    <property type="evidence" value="ECO:0007669"/>
    <property type="project" value="TreeGrafter"/>
</dbReference>
<name>A0A0X8JQS8_9BACT</name>
<dbReference type="OrthoDB" id="1778624at2"/>
<evidence type="ECO:0000256" key="3">
    <source>
        <dbReference type="PIRSR" id="PIRSR005384-1"/>
    </source>
</evidence>
<dbReference type="InterPro" id="IPR036569">
    <property type="entry name" value="RpiB_LacA_LacB_sf"/>
</dbReference>
<dbReference type="NCBIfam" id="TIGR00689">
    <property type="entry name" value="rpiB_lacA_lacB"/>
    <property type="match status" value="1"/>
</dbReference>
<sequence length="141" mass="15394">MKIILGSDHAGLGLKQMLATHVSDRFEIHDVGAFSRESCDYPRIARELTRLVLAEKALGILICGSGIGMSMAANRVKGIRAALCANEHMARMSRRHNGANVLCLGERIIGPDLARAITDAFLDADFDGGRHQRRIDLIDTL</sequence>
<feature type="binding site" evidence="4">
    <location>
        <begin position="64"/>
        <end position="68"/>
    </location>
    <ligand>
        <name>D-ribulose 5-phosphate</name>
        <dbReference type="ChEBI" id="CHEBI:58121"/>
    </ligand>
</feature>
<dbReference type="PIRSF" id="PIRSF005384">
    <property type="entry name" value="RpiB_LacA_B"/>
    <property type="match status" value="1"/>
</dbReference>
<dbReference type="InterPro" id="IPR003500">
    <property type="entry name" value="RpiB_LacA_LacB"/>
</dbReference>
<feature type="binding site" evidence="4">
    <location>
        <position position="97"/>
    </location>
    <ligand>
        <name>D-ribulose 5-phosphate</name>
        <dbReference type="ChEBI" id="CHEBI:58121"/>
    </ligand>
</feature>
<protein>
    <submittedName>
        <fullName evidence="5">Ribose-5-phosphate isomerase</fullName>
    </submittedName>
</protein>
<keyword evidence="2 5" id="KW-0413">Isomerase</keyword>
<evidence type="ECO:0000256" key="2">
    <source>
        <dbReference type="ARBA" id="ARBA00023235"/>
    </source>
</evidence>
<dbReference type="SUPFAM" id="SSF89623">
    <property type="entry name" value="Ribose/Galactose isomerase RpiB/AlsB"/>
    <property type="match status" value="1"/>
</dbReference>
<dbReference type="PANTHER" id="PTHR30345:SF0">
    <property type="entry name" value="DNA DAMAGE-REPAIR_TOLERATION PROTEIN DRT102"/>
    <property type="match status" value="1"/>
</dbReference>
<dbReference type="STRING" id="888061.AXF15_09295"/>
<dbReference type="InterPro" id="IPR004785">
    <property type="entry name" value="RpiB"/>
</dbReference>
<evidence type="ECO:0000256" key="4">
    <source>
        <dbReference type="PIRSR" id="PIRSR005384-2"/>
    </source>
</evidence>
<dbReference type="AlphaFoldDB" id="A0A0X8JQS8"/>
<feature type="active site" description="Proton donor" evidence="3">
    <location>
        <position position="96"/>
    </location>
</feature>
<feature type="binding site" evidence="4">
    <location>
        <position position="134"/>
    </location>
    <ligand>
        <name>D-ribulose 5-phosphate</name>
        <dbReference type="ChEBI" id="CHEBI:58121"/>
    </ligand>
</feature>
<dbReference type="EMBL" id="CP014230">
    <property type="protein sequence ID" value="AMD93272.1"/>
    <property type="molecule type" value="Genomic_DNA"/>
</dbReference>
<comment type="similarity">
    <text evidence="1">Belongs to the LacAB/RpiB family.</text>
</comment>
<accession>A0A0X8JQS8</accession>
<dbReference type="KEGG" id="doa:AXF15_09295"/>
<gene>
    <name evidence="5" type="ORF">AXF15_09295</name>
</gene>
<dbReference type="RefSeq" id="WP_066606423.1">
    <property type="nucleotide sequence ID" value="NZ_CP014230.1"/>
</dbReference>
<dbReference type="Pfam" id="PF02502">
    <property type="entry name" value="LacAB_rpiB"/>
    <property type="match status" value="1"/>
</dbReference>
<feature type="active site" description="Proton acceptor" evidence="3">
    <location>
        <position position="63"/>
    </location>
</feature>
<feature type="binding site" evidence="4">
    <location>
        <position position="130"/>
    </location>
    <ligand>
        <name>D-ribulose 5-phosphate</name>
        <dbReference type="ChEBI" id="CHEBI:58121"/>
    </ligand>
</feature>
<keyword evidence="6" id="KW-1185">Reference proteome</keyword>
<dbReference type="Proteomes" id="UP000063964">
    <property type="component" value="Chromosome"/>
</dbReference>
<organism evidence="5 6">
    <name type="scientific">Desulfomicrobium orale DSM 12838</name>
    <dbReference type="NCBI Taxonomy" id="888061"/>
    <lineage>
        <taxon>Bacteria</taxon>
        <taxon>Pseudomonadati</taxon>
        <taxon>Thermodesulfobacteriota</taxon>
        <taxon>Desulfovibrionia</taxon>
        <taxon>Desulfovibrionales</taxon>
        <taxon>Desulfomicrobiaceae</taxon>
        <taxon>Desulfomicrobium</taxon>
    </lineage>
</organism>
<dbReference type="NCBIfam" id="TIGR01120">
    <property type="entry name" value="rpiB"/>
    <property type="match status" value="1"/>
</dbReference>
<evidence type="ECO:0000313" key="6">
    <source>
        <dbReference type="Proteomes" id="UP000063964"/>
    </source>
</evidence>
<dbReference type="PANTHER" id="PTHR30345">
    <property type="entry name" value="RIBOSE-5-PHOSPHATE ISOMERASE B"/>
    <property type="match status" value="1"/>
</dbReference>
<dbReference type="GO" id="GO:0019316">
    <property type="term" value="P:D-allose catabolic process"/>
    <property type="evidence" value="ECO:0007669"/>
    <property type="project" value="TreeGrafter"/>
</dbReference>
<evidence type="ECO:0000313" key="5">
    <source>
        <dbReference type="EMBL" id="AMD93272.1"/>
    </source>
</evidence>
<feature type="binding site" evidence="4">
    <location>
        <begin position="8"/>
        <end position="9"/>
    </location>
    <ligand>
        <name>D-ribulose 5-phosphate</name>
        <dbReference type="ChEBI" id="CHEBI:58121"/>
    </ligand>
</feature>
<dbReference type="Gene3D" id="3.40.1400.10">
    <property type="entry name" value="Sugar-phosphate isomerase, RpiB/LacA/LacB"/>
    <property type="match status" value="1"/>
</dbReference>
<dbReference type="NCBIfam" id="NF004051">
    <property type="entry name" value="PRK05571.1"/>
    <property type="match status" value="1"/>
</dbReference>